<feature type="non-terminal residue" evidence="3">
    <location>
        <position position="1"/>
    </location>
</feature>
<organism evidence="3 4">
    <name type="scientific">Papaver somniferum</name>
    <name type="common">Opium poppy</name>
    <dbReference type="NCBI Taxonomy" id="3469"/>
    <lineage>
        <taxon>Eukaryota</taxon>
        <taxon>Viridiplantae</taxon>
        <taxon>Streptophyta</taxon>
        <taxon>Embryophyta</taxon>
        <taxon>Tracheophyta</taxon>
        <taxon>Spermatophyta</taxon>
        <taxon>Magnoliopsida</taxon>
        <taxon>Ranunculales</taxon>
        <taxon>Papaveraceae</taxon>
        <taxon>Papaveroideae</taxon>
        <taxon>Papaver</taxon>
    </lineage>
</organism>
<dbReference type="Gramene" id="RZC73407">
    <property type="protein sequence ID" value="RZC73407"/>
    <property type="gene ID" value="C5167_048883"/>
</dbReference>
<dbReference type="EMBL" id="CM010722">
    <property type="protein sequence ID" value="RZC73407.1"/>
    <property type="molecule type" value="Genomic_DNA"/>
</dbReference>
<protein>
    <recommendedName>
        <fullName evidence="2">FBD domain-containing protein</fullName>
    </recommendedName>
</protein>
<dbReference type="AlphaFoldDB" id="A0A4Y7KKL9"/>
<evidence type="ECO:0000256" key="1">
    <source>
        <dbReference type="SAM" id="MobiDB-lite"/>
    </source>
</evidence>
<name>A0A4Y7KKL9_PAPSO</name>
<keyword evidence="4" id="KW-1185">Reference proteome</keyword>
<accession>A0A4Y7KKL9</accession>
<evidence type="ECO:0000313" key="4">
    <source>
        <dbReference type="Proteomes" id="UP000316621"/>
    </source>
</evidence>
<reference evidence="3 4" key="1">
    <citation type="journal article" date="2018" name="Science">
        <title>The opium poppy genome and morphinan production.</title>
        <authorList>
            <person name="Guo L."/>
            <person name="Winzer T."/>
            <person name="Yang X."/>
            <person name="Li Y."/>
            <person name="Ning Z."/>
            <person name="He Z."/>
            <person name="Teodor R."/>
            <person name="Lu Y."/>
            <person name="Bowser T.A."/>
            <person name="Graham I.A."/>
            <person name="Ye K."/>
        </authorList>
    </citation>
    <scope>NUCLEOTIDE SEQUENCE [LARGE SCALE GENOMIC DNA]</scope>
    <source>
        <strain evidence="4">cv. HN1</strain>
        <tissue evidence="3">Leaves</tissue>
    </source>
</reference>
<dbReference type="InterPro" id="IPR006566">
    <property type="entry name" value="FBD"/>
</dbReference>
<gene>
    <name evidence="3" type="ORF">C5167_048883</name>
</gene>
<dbReference type="Proteomes" id="UP000316621">
    <property type="component" value="Chromosome 8"/>
</dbReference>
<proteinExistence type="predicted"/>
<feature type="domain" description="FBD" evidence="2">
    <location>
        <begin position="54"/>
        <end position="88"/>
    </location>
</feature>
<sequence>DVETGDNYSDTEESSGSDEGSDSGSELEQQMESDLRTGETTVDLEGLLADTMKRLKSVKISGLQGSDNELEFIQILIKNAMVLKKMVLKSQCRSKIEKFYEEIENFQSACSTLRIYFYLPSN</sequence>
<dbReference type="Pfam" id="PF08387">
    <property type="entry name" value="FBD"/>
    <property type="match status" value="1"/>
</dbReference>
<feature type="compositionally biased region" description="Acidic residues" evidence="1">
    <location>
        <begin position="1"/>
        <end position="21"/>
    </location>
</feature>
<feature type="region of interest" description="Disordered" evidence="1">
    <location>
        <begin position="1"/>
        <end position="40"/>
    </location>
</feature>
<evidence type="ECO:0000313" key="3">
    <source>
        <dbReference type="EMBL" id="RZC73407.1"/>
    </source>
</evidence>
<evidence type="ECO:0000259" key="2">
    <source>
        <dbReference type="Pfam" id="PF08387"/>
    </source>
</evidence>